<evidence type="ECO:0000256" key="3">
    <source>
        <dbReference type="ARBA" id="ARBA00022692"/>
    </source>
</evidence>
<evidence type="ECO:0000313" key="9">
    <source>
        <dbReference type="EMBL" id="KAJ8953906.1"/>
    </source>
</evidence>
<gene>
    <name evidence="9" type="ORF">NQ318_019146</name>
</gene>
<dbReference type="GO" id="GO:0016020">
    <property type="term" value="C:membrane"/>
    <property type="evidence" value="ECO:0007669"/>
    <property type="project" value="UniProtKB-SubCell"/>
</dbReference>
<dbReference type="PANTHER" id="PTHR22730:SF1">
    <property type="entry name" value="PROMININ-LIKE PROTEIN"/>
    <property type="match status" value="1"/>
</dbReference>
<feature type="transmembrane region" description="Helical" evidence="8">
    <location>
        <begin position="84"/>
        <end position="112"/>
    </location>
</feature>
<feature type="transmembrane region" description="Helical" evidence="8">
    <location>
        <begin position="38"/>
        <end position="63"/>
    </location>
</feature>
<evidence type="ECO:0000256" key="5">
    <source>
        <dbReference type="ARBA" id="ARBA00023136"/>
    </source>
</evidence>
<proteinExistence type="inferred from homology"/>
<evidence type="ECO:0000256" key="4">
    <source>
        <dbReference type="ARBA" id="ARBA00022989"/>
    </source>
</evidence>
<dbReference type="Pfam" id="PF05478">
    <property type="entry name" value="Prominin"/>
    <property type="match status" value="1"/>
</dbReference>
<evidence type="ECO:0000256" key="8">
    <source>
        <dbReference type="SAM" id="Phobius"/>
    </source>
</evidence>
<dbReference type="InterPro" id="IPR008795">
    <property type="entry name" value="Prominin"/>
</dbReference>
<organism evidence="9 10">
    <name type="scientific">Aromia moschata</name>
    <dbReference type="NCBI Taxonomy" id="1265417"/>
    <lineage>
        <taxon>Eukaryota</taxon>
        <taxon>Metazoa</taxon>
        <taxon>Ecdysozoa</taxon>
        <taxon>Arthropoda</taxon>
        <taxon>Hexapoda</taxon>
        <taxon>Insecta</taxon>
        <taxon>Pterygota</taxon>
        <taxon>Neoptera</taxon>
        <taxon>Endopterygota</taxon>
        <taxon>Coleoptera</taxon>
        <taxon>Polyphaga</taxon>
        <taxon>Cucujiformia</taxon>
        <taxon>Chrysomeloidea</taxon>
        <taxon>Cerambycidae</taxon>
        <taxon>Cerambycinae</taxon>
        <taxon>Callichromatini</taxon>
        <taxon>Aromia</taxon>
    </lineage>
</organism>
<evidence type="ECO:0008006" key="11">
    <source>
        <dbReference type="Google" id="ProtNLM"/>
    </source>
</evidence>
<evidence type="ECO:0000256" key="6">
    <source>
        <dbReference type="ARBA" id="ARBA00023180"/>
    </source>
</evidence>
<keyword evidence="6" id="KW-0325">Glycoprotein</keyword>
<comment type="subcellular location">
    <subcellularLocation>
        <location evidence="1">Membrane</location>
        <topology evidence="1">Multi-pass membrane protein</topology>
    </subcellularLocation>
</comment>
<keyword evidence="10" id="KW-1185">Reference proteome</keyword>
<keyword evidence="3 8" id="KW-0812">Transmembrane</keyword>
<dbReference type="EMBL" id="JAPWTK010000052">
    <property type="protein sequence ID" value="KAJ8953906.1"/>
    <property type="molecule type" value="Genomic_DNA"/>
</dbReference>
<keyword evidence="4 8" id="KW-1133">Transmembrane helix</keyword>
<accession>A0AAV8YSG5</accession>
<dbReference type="PANTHER" id="PTHR22730">
    <property type="entry name" value="PROMININ PROM PROTEIN"/>
    <property type="match status" value="1"/>
</dbReference>
<keyword evidence="5 8" id="KW-0472">Membrane</keyword>
<evidence type="ECO:0000256" key="1">
    <source>
        <dbReference type="ARBA" id="ARBA00004141"/>
    </source>
</evidence>
<comment type="similarity">
    <text evidence="2">Belongs to the prominin family.</text>
</comment>
<evidence type="ECO:0000256" key="7">
    <source>
        <dbReference type="SAM" id="MobiDB-lite"/>
    </source>
</evidence>
<evidence type="ECO:0000256" key="2">
    <source>
        <dbReference type="ARBA" id="ARBA00006058"/>
    </source>
</evidence>
<comment type="caution">
    <text evidence="9">The sequence shown here is derived from an EMBL/GenBank/DDBJ whole genome shotgun (WGS) entry which is preliminary data.</text>
</comment>
<feature type="transmembrane region" description="Helical" evidence="8">
    <location>
        <begin position="392"/>
        <end position="411"/>
    </location>
</feature>
<dbReference type="Proteomes" id="UP001162162">
    <property type="component" value="Unassembled WGS sequence"/>
</dbReference>
<feature type="compositionally biased region" description="Basic residues" evidence="7">
    <location>
        <begin position="432"/>
        <end position="441"/>
    </location>
</feature>
<protein>
    <recommendedName>
        <fullName evidence="11">Prominin-like protein</fullName>
    </recommendedName>
</protein>
<feature type="compositionally biased region" description="Polar residues" evidence="7">
    <location>
        <begin position="479"/>
        <end position="490"/>
    </location>
</feature>
<name>A0AAV8YSG5_9CUCU</name>
<reference evidence="9" key="1">
    <citation type="journal article" date="2023" name="Insect Mol. Biol.">
        <title>Genome sequencing provides insights into the evolution of gene families encoding plant cell wall-degrading enzymes in longhorned beetles.</title>
        <authorList>
            <person name="Shin N.R."/>
            <person name="Okamura Y."/>
            <person name="Kirsch R."/>
            <person name="Pauchet Y."/>
        </authorList>
    </citation>
    <scope>NUCLEOTIDE SEQUENCE</scope>
    <source>
        <strain evidence="9">AMC_N1</strain>
    </source>
</reference>
<sequence>MTSISDFISNIQTQVNKLLDDVIPTVDRSIKQYGQYRYYGGLAISCTLLLITVCLALGLICGICGKRPDGYSDNCCNKGAGSQFLICAVMLMFLFGVVIAVVTIAMFAVGMAGDRVICYPMRNPLDSSVGHLIDEHMRLAGESVVPTEALSMCYRNESLYNILNYYFKDLDIDSLHQRFDILSFLDDMNTQLEGIITKNFTILSYDNEKILENLRSLDPINFDQFQDELKQNFTNLSLSEISKELENLVNTIGDNHVLSDVKSDVQLSILHINTYDEKLLIPMKELALKVIDNAKELDTTLKMNSSSFAEAIDKLLTEIKDAQLKLQHNGTVILQTVGSQFGEMVQGQVNSYLYRVGNITKYELGQCGPMSVMINSTVVAACDKVLLPLNGLWVSLFLSLILFVPTIIVSVKLASLYQKYKQYGQYVETRGKRGKKKTKKSKQYEERPQNVGGEVIAREYAATSHHPPDTRYADMAPKFNTTNNDNSKFG</sequence>
<feature type="region of interest" description="Disordered" evidence="7">
    <location>
        <begin position="431"/>
        <end position="490"/>
    </location>
</feature>
<evidence type="ECO:0000313" key="10">
    <source>
        <dbReference type="Proteomes" id="UP001162162"/>
    </source>
</evidence>
<dbReference type="AlphaFoldDB" id="A0AAV8YSG5"/>